<evidence type="ECO:0000313" key="6">
    <source>
        <dbReference type="EMBL" id="KAK0707144.1"/>
    </source>
</evidence>
<evidence type="ECO:0000256" key="1">
    <source>
        <dbReference type="ARBA" id="ARBA00006328"/>
    </source>
</evidence>
<feature type="region of interest" description="Disordered" evidence="4">
    <location>
        <begin position="1"/>
        <end position="20"/>
    </location>
</feature>
<keyword evidence="7" id="KW-1185">Reference proteome</keyword>
<accession>A0AA40A0T2</accession>
<dbReference type="RefSeq" id="XP_060292238.1">
    <property type="nucleotide sequence ID" value="XM_060440527.1"/>
</dbReference>
<name>A0AA40A0T2_9PEZI</name>
<dbReference type="EMBL" id="JAUIRO010000007">
    <property type="protein sequence ID" value="KAK0707144.1"/>
    <property type="molecule type" value="Genomic_DNA"/>
</dbReference>
<comment type="caution">
    <text evidence="6">The sequence shown here is derived from an EMBL/GenBank/DDBJ whole genome shotgun (WGS) entry which is preliminary data.</text>
</comment>
<dbReference type="SUPFAM" id="SSF51735">
    <property type="entry name" value="NAD(P)-binding Rossmann-fold domains"/>
    <property type="match status" value="1"/>
</dbReference>
<comment type="similarity">
    <text evidence="1">Belongs to the NmrA-type oxidoreductase family.</text>
</comment>
<dbReference type="InterPro" id="IPR036291">
    <property type="entry name" value="NAD(P)-bd_dom_sf"/>
</dbReference>
<evidence type="ECO:0000313" key="7">
    <source>
        <dbReference type="Proteomes" id="UP001172101"/>
    </source>
</evidence>
<reference evidence="6" key="1">
    <citation type="submission" date="2023-06" db="EMBL/GenBank/DDBJ databases">
        <title>Genome-scale phylogeny and comparative genomics of the fungal order Sordariales.</title>
        <authorList>
            <consortium name="Lawrence Berkeley National Laboratory"/>
            <person name="Hensen N."/>
            <person name="Bonometti L."/>
            <person name="Westerberg I."/>
            <person name="Brannstrom I.O."/>
            <person name="Guillou S."/>
            <person name="Cros-Aarteil S."/>
            <person name="Calhoun S."/>
            <person name="Haridas S."/>
            <person name="Kuo A."/>
            <person name="Mondo S."/>
            <person name="Pangilinan J."/>
            <person name="Riley R."/>
            <person name="LaButti K."/>
            <person name="Andreopoulos B."/>
            <person name="Lipzen A."/>
            <person name="Chen C."/>
            <person name="Yanf M."/>
            <person name="Daum C."/>
            <person name="Ng V."/>
            <person name="Clum A."/>
            <person name="Steindorff A."/>
            <person name="Ohm R."/>
            <person name="Martin F."/>
            <person name="Silar P."/>
            <person name="Natvig D."/>
            <person name="Lalanne C."/>
            <person name="Gautier V."/>
            <person name="Ament-velasquez S.L."/>
            <person name="Kruys A."/>
            <person name="Hutchinson M.I."/>
            <person name="Powell A.J."/>
            <person name="Barry K."/>
            <person name="Miller A.N."/>
            <person name="Grigoriev I.V."/>
            <person name="Debuchy R."/>
            <person name="Gladieux P."/>
            <person name="Thoren M.H."/>
            <person name="Johannesson H."/>
        </authorList>
    </citation>
    <scope>NUCLEOTIDE SEQUENCE</scope>
    <source>
        <strain evidence="6">SMH2392-1A</strain>
    </source>
</reference>
<dbReference type="Pfam" id="PF05368">
    <property type="entry name" value="NmrA"/>
    <property type="match status" value="1"/>
</dbReference>
<dbReference type="GO" id="GO:0005634">
    <property type="term" value="C:nucleus"/>
    <property type="evidence" value="ECO:0007669"/>
    <property type="project" value="TreeGrafter"/>
</dbReference>
<evidence type="ECO:0000256" key="3">
    <source>
        <dbReference type="ARBA" id="ARBA00023002"/>
    </source>
</evidence>
<keyword evidence="3" id="KW-0560">Oxidoreductase</keyword>
<organism evidence="6 7">
    <name type="scientific">Lasiosphaeria miniovina</name>
    <dbReference type="NCBI Taxonomy" id="1954250"/>
    <lineage>
        <taxon>Eukaryota</taxon>
        <taxon>Fungi</taxon>
        <taxon>Dikarya</taxon>
        <taxon>Ascomycota</taxon>
        <taxon>Pezizomycotina</taxon>
        <taxon>Sordariomycetes</taxon>
        <taxon>Sordariomycetidae</taxon>
        <taxon>Sordariales</taxon>
        <taxon>Lasiosphaeriaceae</taxon>
        <taxon>Lasiosphaeria</taxon>
    </lineage>
</organism>
<dbReference type="InterPro" id="IPR008030">
    <property type="entry name" value="NmrA-like"/>
</dbReference>
<dbReference type="Gene3D" id="3.40.50.720">
    <property type="entry name" value="NAD(P)-binding Rossmann-like Domain"/>
    <property type="match status" value="1"/>
</dbReference>
<feature type="domain" description="NmrA-like" evidence="5">
    <location>
        <begin position="27"/>
        <end position="269"/>
    </location>
</feature>
<dbReference type="InterPro" id="IPR051164">
    <property type="entry name" value="NmrA-like_oxidored"/>
</dbReference>
<keyword evidence="2" id="KW-0521">NADP</keyword>
<evidence type="ECO:0000256" key="2">
    <source>
        <dbReference type="ARBA" id="ARBA00022857"/>
    </source>
</evidence>
<evidence type="ECO:0000256" key="4">
    <source>
        <dbReference type="SAM" id="MobiDB-lite"/>
    </source>
</evidence>
<feature type="compositionally biased region" description="Pro residues" evidence="4">
    <location>
        <begin position="1"/>
        <end position="13"/>
    </location>
</feature>
<dbReference type="GO" id="GO:0016491">
    <property type="term" value="F:oxidoreductase activity"/>
    <property type="evidence" value="ECO:0007669"/>
    <property type="project" value="UniProtKB-KW"/>
</dbReference>
<proteinExistence type="inferred from homology"/>
<dbReference type="PANTHER" id="PTHR42748">
    <property type="entry name" value="NITROGEN METABOLITE REPRESSION PROTEIN NMRA FAMILY MEMBER"/>
    <property type="match status" value="1"/>
</dbReference>
<dbReference type="Proteomes" id="UP001172101">
    <property type="component" value="Unassembled WGS sequence"/>
</dbReference>
<dbReference type="GeneID" id="85323797"/>
<gene>
    <name evidence="6" type="ORF">B0T26DRAFT_680705</name>
</gene>
<protein>
    <recommendedName>
        <fullName evidence="5">NmrA-like domain-containing protein</fullName>
    </recommendedName>
</protein>
<dbReference type="PANTHER" id="PTHR42748:SF30">
    <property type="entry name" value="NMRA-LIKE DOMAIN-CONTAINING PROTEIN"/>
    <property type="match status" value="1"/>
</dbReference>
<evidence type="ECO:0000259" key="5">
    <source>
        <dbReference type="Pfam" id="PF05368"/>
    </source>
</evidence>
<sequence>MPSSLPDPAPAPAPASASASALGQDPKTVFVTSATGLVGSTLCELLIAQGYSVRATTRDLSTPAAQALLRVGVHLVQGSWDAPDSVLRENLGRSSKLFLCLLMDLFDASLMPQRAAQMARVARAAGVTQVVTLTSLGSAMVEDGAPLLPVPLSPFAAAAFPAGYDVEKAAMAGGFDSWTLLRPGFFMANFLEPKIGLGFVGQLRDREKGVWRSSMAGEALLGLVDHVDIAKTAVAAFEAPAKFHGKKVGLVSDEMPVQNALDGLARAIGDGRKLKAEFMGDDEMKAAQEAGSWLYFCSDPTARYMHDYVGDLAEIGSWIPGGLTSWDAFLAREEKLVRETYGRRMKRRSFWLFGWK</sequence>
<dbReference type="AlphaFoldDB" id="A0AA40A0T2"/>